<keyword evidence="3" id="KW-1185">Reference proteome</keyword>
<dbReference type="OrthoDB" id="5422688at2759"/>
<comment type="caution">
    <text evidence="2">The sequence shown here is derived from an EMBL/GenBank/DDBJ whole genome shotgun (WGS) entry which is preliminary data.</text>
</comment>
<evidence type="ECO:0000313" key="2">
    <source>
        <dbReference type="EMBL" id="GIK05035.1"/>
    </source>
</evidence>
<dbReference type="AlphaFoldDB" id="A0A9P3F850"/>
<name>A0A9P3F850_ASPVI</name>
<keyword evidence="1" id="KW-0472">Membrane</keyword>
<protein>
    <submittedName>
        <fullName evidence="2">Uncharacterized protein</fullName>
    </submittedName>
</protein>
<proteinExistence type="predicted"/>
<evidence type="ECO:0000313" key="3">
    <source>
        <dbReference type="Proteomes" id="UP000710440"/>
    </source>
</evidence>
<feature type="transmembrane region" description="Helical" evidence="1">
    <location>
        <begin position="140"/>
        <end position="159"/>
    </location>
</feature>
<reference evidence="2 3" key="1">
    <citation type="submission" date="2021-02" db="EMBL/GenBank/DDBJ databases">
        <title>Pan-genome distribution and transcriptional activeness of fungal secondary metabolism genes in Aspergillus section Fumigati.</title>
        <authorList>
            <person name="Takahashi H."/>
            <person name="Umemura M."/>
            <person name="Ninomiya A."/>
            <person name="Kusuya Y."/>
            <person name="Urayama S."/>
            <person name="Shimizu M."/>
            <person name="Watanabe A."/>
            <person name="Kamei K."/>
            <person name="Yaguchi T."/>
            <person name="Hagiwara D."/>
        </authorList>
    </citation>
    <scope>NUCLEOTIDE SEQUENCE [LARGE SCALE GENOMIC DNA]</scope>
    <source>
        <strain evidence="2 3">IFM 47045</strain>
    </source>
</reference>
<keyword evidence="1" id="KW-1133">Transmembrane helix</keyword>
<gene>
    <name evidence="2" type="ORF">Aspvir_009134</name>
</gene>
<dbReference type="Proteomes" id="UP000710440">
    <property type="component" value="Unassembled WGS sequence"/>
</dbReference>
<sequence length="421" mass="47480">MGYPWESLYNWQPFQVDALGIITLLGSEGIDAWVGRLVPSRWLEYMPLLAINVIAANQFLSKQPSFFLYNVTRGIHTTDMAGWFTRWIQCQQLETTRTVICWESQTETPRQWIYYHAIAATVSFCLTGFLVVLTVLSRDFYGLAAACALIISILARAYLLNANRSAIDRTVVQQSPSPSTSTRTNTDKILIITPDSNILTMYVPGNLIIPVFIRNPVPSSPKLYDLIRWIDWGAFCVQIITLGMAVLATQMYVAVLIAVPSMLVCRGFGCDDTVRPCEVKSARYGRTKGYTCWIGSRLKATVFEWPDCLEFSKTDMGWGFRGSSDVALQGRSTKRMDLFAWLDLTEEEKDSMSRWDLLPHKRGDDSTWQDDFSAKRGLVRETRMDIWDVQRIVGRAIEGGSDAVRDCEDGVASPSGESKAY</sequence>
<feature type="transmembrane region" description="Helical" evidence="1">
    <location>
        <begin position="232"/>
        <end position="259"/>
    </location>
</feature>
<organism evidence="2 3">
    <name type="scientific">Aspergillus viridinutans</name>
    <dbReference type="NCBI Taxonomy" id="75553"/>
    <lineage>
        <taxon>Eukaryota</taxon>
        <taxon>Fungi</taxon>
        <taxon>Dikarya</taxon>
        <taxon>Ascomycota</taxon>
        <taxon>Pezizomycotina</taxon>
        <taxon>Eurotiomycetes</taxon>
        <taxon>Eurotiomycetidae</taxon>
        <taxon>Eurotiales</taxon>
        <taxon>Aspergillaceae</taxon>
        <taxon>Aspergillus</taxon>
        <taxon>Aspergillus subgen. Fumigati</taxon>
    </lineage>
</organism>
<accession>A0A9P3F850</accession>
<dbReference type="GeneID" id="66937116"/>
<feature type="transmembrane region" description="Helical" evidence="1">
    <location>
        <begin position="112"/>
        <end position="134"/>
    </location>
</feature>
<dbReference type="RefSeq" id="XP_043128221.1">
    <property type="nucleotide sequence ID" value="XM_043272286.1"/>
</dbReference>
<dbReference type="EMBL" id="BOPL01000007">
    <property type="protein sequence ID" value="GIK05035.1"/>
    <property type="molecule type" value="Genomic_DNA"/>
</dbReference>
<evidence type="ECO:0000256" key="1">
    <source>
        <dbReference type="SAM" id="Phobius"/>
    </source>
</evidence>
<keyword evidence="1" id="KW-0812">Transmembrane</keyword>